<name>A0ABP8TSH4_9ACTN</name>
<feature type="domain" description="HTH cro/C1-type" evidence="1">
    <location>
        <begin position="11"/>
        <end position="66"/>
    </location>
</feature>
<dbReference type="Gene3D" id="1.10.260.40">
    <property type="entry name" value="lambda repressor-like DNA-binding domains"/>
    <property type="match status" value="1"/>
</dbReference>
<accession>A0ABP8TSH4</accession>
<proteinExistence type="predicted"/>
<organism evidence="2 3">
    <name type="scientific">Actinoallomurus liliacearum</name>
    <dbReference type="NCBI Taxonomy" id="1080073"/>
    <lineage>
        <taxon>Bacteria</taxon>
        <taxon>Bacillati</taxon>
        <taxon>Actinomycetota</taxon>
        <taxon>Actinomycetes</taxon>
        <taxon>Streptosporangiales</taxon>
        <taxon>Thermomonosporaceae</taxon>
        <taxon>Actinoallomurus</taxon>
    </lineage>
</organism>
<dbReference type="PROSITE" id="PS50943">
    <property type="entry name" value="HTH_CROC1"/>
    <property type="match status" value="1"/>
</dbReference>
<dbReference type="CDD" id="cd00093">
    <property type="entry name" value="HTH_XRE"/>
    <property type="match status" value="1"/>
</dbReference>
<evidence type="ECO:0000313" key="3">
    <source>
        <dbReference type="Proteomes" id="UP001500212"/>
    </source>
</evidence>
<dbReference type="InterPro" id="IPR010982">
    <property type="entry name" value="Lambda_DNA-bd_dom_sf"/>
</dbReference>
<reference evidence="3" key="1">
    <citation type="journal article" date="2019" name="Int. J. Syst. Evol. Microbiol.">
        <title>The Global Catalogue of Microorganisms (GCM) 10K type strain sequencing project: providing services to taxonomists for standard genome sequencing and annotation.</title>
        <authorList>
            <consortium name="The Broad Institute Genomics Platform"/>
            <consortium name="The Broad Institute Genome Sequencing Center for Infectious Disease"/>
            <person name="Wu L."/>
            <person name="Ma J."/>
        </authorList>
    </citation>
    <scope>NUCLEOTIDE SEQUENCE [LARGE SCALE GENOMIC DNA]</scope>
    <source>
        <strain evidence="3">JCM 17938</strain>
    </source>
</reference>
<dbReference type="RefSeq" id="WP_345360597.1">
    <property type="nucleotide sequence ID" value="NZ_BAABHJ010000021.1"/>
</dbReference>
<protein>
    <submittedName>
        <fullName evidence="2">Helix-turn-helix transcriptional regulator</fullName>
    </submittedName>
</protein>
<gene>
    <name evidence="2" type="ORF">GCM10023195_55200</name>
</gene>
<dbReference type="Proteomes" id="UP001500212">
    <property type="component" value="Unassembled WGS sequence"/>
</dbReference>
<dbReference type="SUPFAM" id="SSF47413">
    <property type="entry name" value="lambda repressor-like DNA-binding domains"/>
    <property type="match status" value="1"/>
</dbReference>
<dbReference type="EMBL" id="BAABHJ010000021">
    <property type="protein sequence ID" value="GAA4612819.1"/>
    <property type="molecule type" value="Genomic_DNA"/>
</dbReference>
<comment type="caution">
    <text evidence="2">The sequence shown here is derived from an EMBL/GenBank/DDBJ whole genome shotgun (WGS) entry which is preliminary data.</text>
</comment>
<sequence>MPEEPNIGARLRVLRRWRGLTIVQLADLSGVSKSQISYIERGERMLDRRSQIAALARALRVSETELTGLPHVSADPEQSAPHGVVPLLREVLTGNTFDDPAVDRARPLPELESLLFGELQRLKHKADYARRGVLVAPVFEELHFHVATGDEAGKQHALRLLVEACEAVGMTLRFLGYRDLAYLAAVRALDAARLLGHPVFAGQAAYLRCQFLPKLSSWDRPFNVAQHAAERLEPYVGSSRVASETYGMLHLSASLAAAAVNRPDLADDHFTEATRVAARVGEHDDAWSAFGPTNVDIWGVAIAMEHGDYGKAVEVAKKVDPMRLLHRERQAVFYADTGRALAHLNGRQRDAVEMLKKAELIAPQRIRNSPPVQETITYLLNKHLRISPALELRAMADRMGVLH</sequence>
<dbReference type="SMART" id="SM00530">
    <property type="entry name" value="HTH_XRE"/>
    <property type="match status" value="1"/>
</dbReference>
<evidence type="ECO:0000259" key="1">
    <source>
        <dbReference type="PROSITE" id="PS50943"/>
    </source>
</evidence>
<dbReference type="InterPro" id="IPR001387">
    <property type="entry name" value="Cro/C1-type_HTH"/>
</dbReference>
<keyword evidence="3" id="KW-1185">Reference proteome</keyword>
<dbReference type="Pfam" id="PF13560">
    <property type="entry name" value="HTH_31"/>
    <property type="match status" value="1"/>
</dbReference>
<evidence type="ECO:0000313" key="2">
    <source>
        <dbReference type="EMBL" id="GAA4612819.1"/>
    </source>
</evidence>